<evidence type="ECO:0000313" key="3">
    <source>
        <dbReference type="Proteomes" id="UP000215086"/>
    </source>
</evidence>
<evidence type="ECO:0000313" key="2">
    <source>
        <dbReference type="EMBL" id="ASV73161.1"/>
    </source>
</evidence>
<dbReference type="Gene3D" id="3.20.20.150">
    <property type="entry name" value="Divalent-metal-dependent TIM barrel enzymes"/>
    <property type="match status" value="1"/>
</dbReference>
<dbReference type="PANTHER" id="PTHR12110">
    <property type="entry name" value="HYDROXYPYRUVATE ISOMERASE"/>
    <property type="match status" value="1"/>
</dbReference>
<organism evidence="2 3">
    <name type="scientific">Thermogutta terrifontis</name>
    <dbReference type="NCBI Taxonomy" id="1331910"/>
    <lineage>
        <taxon>Bacteria</taxon>
        <taxon>Pseudomonadati</taxon>
        <taxon>Planctomycetota</taxon>
        <taxon>Planctomycetia</taxon>
        <taxon>Pirellulales</taxon>
        <taxon>Thermoguttaceae</taxon>
        <taxon>Thermogutta</taxon>
    </lineage>
</organism>
<reference evidence="2 3" key="1">
    <citation type="journal article" name="Front. Microbiol.">
        <title>Sugar Metabolism of the First Thermophilic Planctomycete Thermogutta terrifontis: Comparative Genomic and Transcriptomic Approaches.</title>
        <authorList>
            <person name="Elcheninov A.G."/>
            <person name="Menzel P."/>
            <person name="Gudbergsdottir S.R."/>
            <person name="Slesarev A.I."/>
            <person name="Kadnikov V.V."/>
            <person name="Krogh A."/>
            <person name="Bonch-Osmolovskaya E.A."/>
            <person name="Peng X."/>
            <person name="Kublanov I.V."/>
        </authorList>
    </citation>
    <scope>NUCLEOTIDE SEQUENCE [LARGE SCALE GENOMIC DNA]</scope>
    <source>
        <strain evidence="2 3">R1</strain>
    </source>
</reference>
<proteinExistence type="predicted"/>
<evidence type="ECO:0000259" key="1">
    <source>
        <dbReference type="Pfam" id="PF01261"/>
    </source>
</evidence>
<dbReference type="InterPro" id="IPR036237">
    <property type="entry name" value="Xyl_isomerase-like_sf"/>
</dbReference>
<dbReference type="Pfam" id="PF01261">
    <property type="entry name" value="AP_endonuc_2"/>
    <property type="match status" value="1"/>
</dbReference>
<dbReference type="InterPro" id="IPR013022">
    <property type="entry name" value="Xyl_isomerase-like_TIM-brl"/>
</dbReference>
<protein>
    <recommendedName>
        <fullName evidence="1">Xylose isomerase-like TIM barrel domain-containing protein</fullName>
    </recommendedName>
</protein>
<keyword evidence="3" id="KW-1185">Reference proteome</keyword>
<dbReference type="OrthoDB" id="259584at2"/>
<name>A0A286RB34_9BACT</name>
<dbReference type="AlphaFoldDB" id="A0A286RB34"/>
<dbReference type="InterPro" id="IPR050312">
    <property type="entry name" value="IolE/XylAMocC-like"/>
</dbReference>
<dbReference type="SUPFAM" id="SSF51658">
    <property type="entry name" value="Xylose isomerase-like"/>
    <property type="match status" value="1"/>
</dbReference>
<gene>
    <name evidence="2" type="ORF">THTE_0559</name>
</gene>
<accession>A0A286RB34</accession>
<dbReference type="RefSeq" id="WP_157731632.1">
    <property type="nucleotide sequence ID" value="NZ_CP018477.1"/>
</dbReference>
<feature type="domain" description="Xylose isomerase-like TIM barrel" evidence="1">
    <location>
        <begin position="24"/>
        <end position="259"/>
    </location>
</feature>
<dbReference type="KEGG" id="ttf:THTE_0559"/>
<dbReference type="PANTHER" id="PTHR12110:SF41">
    <property type="entry name" value="INOSOSE DEHYDRATASE"/>
    <property type="match status" value="1"/>
</dbReference>
<dbReference type="EMBL" id="CP018477">
    <property type="protein sequence ID" value="ASV73161.1"/>
    <property type="molecule type" value="Genomic_DNA"/>
</dbReference>
<sequence>MLKIRLAADVGPIPGDLRETLPRIRDLALEGVELDLIGLMPLEDYTRTAIREIRKHLADWNLTLALARLRLSRGLDDPEGLEKRIEDIRRAMDLTYQLGGRYLSYRIGFIAQNSENLEWQVLKEVLADLSRWGERAGAVLAVETGWEPAADVVRLLNGLPEGGIGVEVNPAEFAMHGYDPAEAIETLGRWILAFHAGDVTSRPGGRGYRLVPLGQGNVDYPGVLTALEKVGYQGHLILRPTGEGDPLAELRQAKEFIYRL</sequence>
<dbReference type="Proteomes" id="UP000215086">
    <property type="component" value="Chromosome"/>
</dbReference>